<evidence type="ECO:0000313" key="2">
    <source>
        <dbReference type="EMBL" id="MQS38279.1"/>
    </source>
</evidence>
<reference evidence="2 3" key="1">
    <citation type="submission" date="2019-06" db="EMBL/GenBank/DDBJ databases">
        <title>Comparative genomics and metabolomics analyses of clavulanic acid producing Streptomyces species provides insight into specialized metabolism and evolution of beta-lactam biosynthetic gene clusters.</title>
        <authorList>
            <person name="Moore M.A."/>
            <person name="Cruz-Morales P."/>
            <person name="Barona Gomez F."/>
            <person name="Kapil T."/>
        </authorList>
    </citation>
    <scope>NUCLEOTIDE SEQUENCE [LARGE SCALE GENOMIC DNA]</scope>
    <source>
        <strain evidence="2 3">T-272</strain>
    </source>
</reference>
<organism evidence="2 3">
    <name type="scientific">Streptomyces katsurahamanus</name>
    <dbReference type="NCBI Taxonomy" id="2577098"/>
    <lineage>
        <taxon>Bacteria</taxon>
        <taxon>Bacillati</taxon>
        <taxon>Actinomycetota</taxon>
        <taxon>Actinomycetes</taxon>
        <taxon>Kitasatosporales</taxon>
        <taxon>Streptomycetaceae</taxon>
        <taxon>Streptomyces</taxon>
    </lineage>
</organism>
<sequence length="169" mass="17499">MGSPAGTGRGPHGCAGQSSVGSFSSGSFSSSSVPSSSVPSSSVPSSSVPSSSVPSGSCRPQALARTAALLSLPRPLTPRIRPTGPDSFIKGWRGLMDPGHMGDGDTSPWQTDADRRARCGYRPGRPLPLLPLTVTPHPHPSQLMSFSGRCPVSRKPVTFPFPQALPSPR</sequence>
<evidence type="ECO:0000313" key="3">
    <source>
        <dbReference type="Proteomes" id="UP000460558"/>
    </source>
</evidence>
<accession>A0ABW9NYP4</accession>
<protein>
    <submittedName>
        <fullName evidence="2">Uncharacterized protein</fullName>
    </submittedName>
</protein>
<feature type="compositionally biased region" description="Gly residues" evidence="1">
    <location>
        <begin position="1"/>
        <end position="13"/>
    </location>
</feature>
<dbReference type="EMBL" id="VDEQ01000249">
    <property type="protein sequence ID" value="MQS38279.1"/>
    <property type="molecule type" value="Genomic_DNA"/>
</dbReference>
<feature type="compositionally biased region" description="Low complexity" evidence="1">
    <location>
        <begin position="18"/>
        <end position="83"/>
    </location>
</feature>
<keyword evidence="3" id="KW-1185">Reference proteome</keyword>
<dbReference type="Proteomes" id="UP000460558">
    <property type="component" value="Unassembled WGS sequence"/>
</dbReference>
<proteinExistence type="predicted"/>
<feature type="region of interest" description="Disordered" evidence="1">
    <location>
        <begin position="1"/>
        <end position="112"/>
    </location>
</feature>
<evidence type="ECO:0000256" key="1">
    <source>
        <dbReference type="SAM" id="MobiDB-lite"/>
    </source>
</evidence>
<name>A0ABW9NYP4_9ACTN</name>
<gene>
    <name evidence="2" type="ORF">FFZ77_22445</name>
</gene>
<comment type="caution">
    <text evidence="2">The sequence shown here is derived from an EMBL/GenBank/DDBJ whole genome shotgun (WGS) entry which is preliminary data.</text>
</comment>